<dbReference type="GO" id="GO:0102522">
    <property type="term" value="F:tRNA 4-demethylwyosine alpha-amino-alpha-carboxypropyltransferase activity"/>
    <property type="evidence" value="ECO:0007669"/>
    <property type="project" value="UniProtKB-EC"/>
</dbReference>
<dbReference type="HOGENOM" id="CLU_022610_1_1_1"/>
<reference evidence="9" key="1">
    <citation type="submission" date="2011-05" db="EMBL/GenBank/DDBJ databases">
        <authorList>
            <person name="Richards S.R."/>
            <person name="Qu J."/>
            <person name="Jiang H."/>
            <person name="Jhangiani S.N."/>
            <person name="Agravi P."/>
            <person name="Goodspeed R."/>
            <person name="Gross S."/>
            <person name="Mandapat C."/>
            <person name="Jackson L."/>
            <person name="Mathew T."/>
            <person name="Pu L."/>
            <person name="Thornton R."/>
            <person name="Saada N."/>
            <person name="Wilczek-Boney K.B."/>
            <person name="Lee S."/>
            <person name="Kovar C."/>
            <person name="Wu Y."/>
            <person name="Scherer S.E."/>
            <person name="Worley K.C."/>
            <person name="Muzny D.M."/>
            <person name="Gibbs R."/>
        </authorList>
    </citation>
    <scope>NUCLEOTIDE SEQUENCE</scope>
    <source>
        <strain evidence="9">Brora</strain>
    </source>
</reference>
<dbReference type="PhylomeDB" id="T1JHK5"/>
<evidence type="ECO:0000256" key="5">
    <source>
        <dbReference type="ARBA" id="ARBA00022694"/>
    </source>
</evidence>
<evidence type="ECO:0000259" key="7">
    <source>
        <dbReference type="PROSITE" id="PS51684"/>
    </source>
</evidence>
<evidence type="ECO:0000256" key="1">
    <source>
        <dbReference type="ARBA" id="ARBA00004797"/>
    </source>
</evidence>
<evidence type="ECO:0000256" key="2">
    <source>
        <dbReference type="ARBA" id="ARBA00012265"/>
    </source>
</evidence>
<dbReference type="Pfam" id="PF02475">
    <property type="entry name" value="TRM5-TYW2_MTfase"/>
    <property type="match status" value="1"/>
</dbReference>
<protein>
    <recommendedName>
        <fullName evidence="2">tRNA(Phe) (4-demethylwyosine(37)-C(7)) aminocarboxypropyltransferase</fullName>
        <ecNumber evidence="2">2.5.1.114</ecNumber>
    </recommendedName>
</protein>
<dbReference type="PANTHER" id="PTHR23245">
    <property type="entry name" value="TRNA METHYLTRANSFERASE"/>
    <property type="match status" value="1"/>
</dbReference>
<dbReference type="PROSITE" id="PS51684">
    <property type="entry name" value="SAM_MT_TRM5_TYW2"/>
    <property type="match status" value="1"/>
</dbReference>
<dbReference type="EC" id="2.5.1.114" evidence="2"/>
<dbReference type="InterPro" id="IPR030382">
    <property type="entry name" value="MeTrfase_TRM5/TYW2"/>
</dbReference>
<dbReference type="PANTHER" id="PTHR23245:SF25">
    <property type="entry name" value="TRNA WYBUTOSINE-SYNTHESIZING PROTEIN 2 HOMOLOG"/>
    <property type="match status" value="1"/>
</dbReference>
<dbReference type="GO" id="GO:0005737">
    <property type="term" value="C:cytoplasm"/>
    <property type="evidence" value="ECO:0007669"/>
    <property type="project" value="TreeGrafter"/>
</dbReference>
<dbReference type="Proteomes" id="UP000014500">
    <property type="component" value="Unassembled WGS sequence"/>
</dbReference>
<feature type="domain" description="SAM-dependent methyltransferase TRM5/TYW2-type" evidence="7">
    <location>
        <begin position="136"/>
        <end position="295"/>
    </location>
</feature>
<dbReference type="eggNOG" id="KOG1227">
    <property type="taxonomic scope" value="Eukaryota"/>
</dbReference>
<keyword evidence="9" id="KW-1185">Reference proteome</keyword>
<reference evidence="8" key="2">
    <citation type="submission" date="2015-02" db="UniProtKB">
        <authorList>
            <consortium name="EnsemblMetazoa"/>
        </authorList>
    </citation>
    <scope>IDENTIFICATION</scope>
</reference>
<dbReference type="GO" id="GO:0031591">
    <property type="term" value="P:wybutosine biosynthetic process"/>
    <property type="evidence" value="ECO:0007669"/>
    <property type="project" value="TreeGrafter"/>
</dbReference>
<comment type="catalytic activity">
    <reaction evidence="6">
        <text>4-demethylwyosine(37) in tRNA(Phe) + S-adenosyl-L-methionine = 4-demethyl-7-[(3S)-3-amino-3-carboxypropyl]wyosine(37) in tRNA(Phe) + S-methyl-5'-thioadenosine + H(+)</text>
        <dbReference type="Rhea" id="RHEA:36355"/>
        <dbReference type="Rhea" id="RHEA-COMP:10164"/>
        <dbReference type="Rhea" id="RHEA-COMP:10378"/>
        <dbReference type="ChEBI" id="CHEBI:15378"/>
        <dbReference type="ChEBI" id="CHEBI:17509"/>
        <dbReference type="ChEBI" id="CHEBI:59789"/>
        <dbReference type="ChEBI" id="CHEBI:64315"/>
        <dbReference type="ChEBI" id="CHEBI:73550"/>
        <dbReference type="EC" id="2.5.1.114"/>
    </reaction>
</comment>
<dbReference type="FunFam" id="3.30.300.110:FF:000002">
    <property type="entry name" value="tRNA wybutosine-synthesizing protein 2 homolog"/>
    <property type="match status" value="1"/>
</dbReference>
<keyword evidence="4" id="KW-0949">S-adenosyl-L-methionine</keyword>
<dbReference type="STRING" id="126957.T1JHK5"/>
<sequence length="296" mass="33481">MDSIGFELAEMDERLEVSQNSNDYLLHPTSTRCLKLMRKKRNSSPRDKLVAQLKDLVGQDVWCEELENQVPRKWEKHGDLLLLPENSFKNEQWETLGDKLWTAVSNCLIAERVAMKRVIMADDYRTPQVTLLKGSIGYFTLPYLVHAKADIVYACEWNPQAVSALKHNLCLNKVQMQCHVYEGDCRKVCPSNVADRVNLGLIPSSALAWEVACKALKNKSGGILHVHGNVDLVKPSGGGNKNHLWWKWADEVRIEIAQLSASLGRNWSVSVDDVHRIKSYAANVDHLVVDIICKPE</sequence>
<dbReference type="AlphaFoldDB" id="T1JHK5"/>
<dbReference type="Gene3D" id="3.40.50.150">
    <property type="entry name" value="Vaccinia Virus protein VP39"/>
    <property type="match status" value="1"/>
</dbReference>
<keyword evidence="3" id="KW-0808">Transferase</keyword>
<accession>T1JHK5</accession>
<dbReference type="Gene3D" id="3.30.300.110">
    <property type="entry name" value="Met-10+ protein-like domains"/>
    <property type="match status" value="1"/>
</dbReference>
<dbReference type="SUPFAM" id="SSF53335">
    <property type="entry name" value="S-adenosyl-L-methionine-dependent methyltransferases"/>
    <property type="match status" value="1"/>
</dbReference>
<comment type="pathway">
    <text evidence="1">tRNA modification; wybutosine-tRNA(Phe) biosynthesis.</text>
</comment>
<dbReference type="InterPro" id="IPR056743">
    <property type="entry name" value="TRM5-TYW2-like_MTfase"/>
</dbReference>
<evidence type="ECO:0000256" key="6">
    <source>
        <dbReference type="ARBA" id="ARBA00049400"/>
    </source>
</evidence>
<dbReference type="EnsemblMetazoa" id="SMAR013336-RA">
    <property type="protein sequence ID" value="SMAR013336-PA"/>
    <property type="gene ID" value="SMAR013336"/>
</dbReference>
<dbReference type="InterPro" id="IPR029063">
    <property type="entry name" value="SAM-dependent_MTases_sf"/>
</dbReference>
<evidence type="ECO:0000313" key="9">
    <source>
        <dbReference type="Proteomes" id="UP000014500"/>
    </source>
</evidence>
<evidence type="ECO:0000256" key="3">
    <source>
        <dbReference type="ARBA" id="ARBA00022679"/>
    </source>
</evidence>
<proteinExistence type="predicted"/>
<keyword evidence="5" id="KW-0819">tRNA processing</keyword>
<dbReference type="GO" id="GO:0030488">
    <property type="term" value="P:tRNA methylation"/>
    <property type="evidence" value="ECO:0007669"/>
    <property type="project" value="TreeGrafter"/>
</dbReference>
<dbReference type="GO" id="GO:0008175">
    <property type="term" value="F:tRNA methyltransferase activity"/>
    <property type="evidence" value="ECO:0007669"/>
    <property type="project" value="TreeGrafter"/>
</dbReference>
<dbReference type="EMBL" id="JH431599">
    <property type="status" value="NOT_ANNOTATED_CDS"/>
    <property type="molecule type" value="Genomic_DNA"/>
</dbReference>
<evidence type="ECO:0000256" key="4">
    <source>
        <dbReference type="ARBA" id="ARBA00022691"/>
    </source>
</evidence>
<dbReference type="OMA" id="WAERIDN"/>
<organism evidence="8 9">
    <name type="scientific">Strigamia maritima</name>
    <name type="common">European centipede</name>
    <name type="synonym">Geophilus maritimus</name>
    <dbReference type="NCBI Taxonomy" id="126957"/>
    <lineage>
        <taxon>Eukaryota</taxon>
        <taxon>Metazoa</taxon>
        <taxon>Ecdysozoa</taxon>
        <taxon>Arthropoda</taxon>
        <taxon>Myriapoda</taxon>
        <taxon>Chilopoda</taxon>
        <taxon>Pleurostigmophora</taxon>
        <taxon>Geophilomorpha</taxon>
        <taxon>Linotaeniidae</taxon>
        <taxon>Strigamia</taxon>
    </lineage>
</organism>
<evidence type="ECO:0000313" key="8">
    <source>
        <dbReference type="EnsemblMetazoa" id="SMAR013336-PA"/>
    </source>
</evidence>
<name>T1JHK5_STRMM</name>